<proteinExistence type="predicted"/>
<protein>
    <submittedName>
        <fullName evidence="3">SAYSvFN domain-containing protein 1</fullName>
    </submittedName>
</protein>
<evidence type="ECO:0000259" key="2">
    <source>
        <dbReference type="Pfam" id="PF10260"/>
    </source>
</evidence>
<feature type="transmembrane region" description="Helical" evidence="1">
    <location>
        <begin position="98"/>
        <end position="118"/>
    </location>
</feature>
<reference evidence="3" key="2">
    <citation type="journal article" date="2015" name="Gigascience">
        <title>Reconstructing a comprehensive transcriptome assembly of a white-pupal translocated strain of the pest fruit fly Bactrocera cucurbitae.</title>
        <authorList>
            <person name="Sim S.B."/>
            <person name="Calla B."/>
            <person name="Hall B."/>
            <person name="DeRego T."/>
            <person name="Geib S.M."/>
        </authorList>
    </citation>
    <scope>NUCLEOTIDE SEQUENCE</scope>
</reference>
<dbReference type="AlphaFoldDB" id="A0A0A1WL49"/>
<accession>A0A0A1WL49</accession>
<organism evidence="3">
    <name type="scientific">Zeugodacus cucurbitae</name>
    <name type="common">Melon fruit fly</name>
    <name type="synonym">Bactrocera cucurbitae</name>
    <dbReference type="NCBI Taxonomy" id="28588"/>
    <lineage>
        <taxon>Eukaryota</taxon>
        <taxon>Metazoa</taxon>
        <taxon>Ecdysozoa</taxon>
        <taxon>Arthropoda</taxon>
        <taxon>Hexapoda</taxon>
        <taxon>Insecta</taxon>
        <taxon>Pterygota</taxon>
        <taxon>Neoptera</taxon>
        <taxon>Endopterygota</taxon>
        <taxon>Diptera</taxon>
        <taxon>Brachycera</taxon>
        <taxon>Muscomorpha</taxon>
        <taxon>Tephritoidea</taxon>
        <taxon>Tephritidae</taxon>
        <taxon>Zeugodacus</taxon>
        <taxon>Zeugodacus</taxon>
    </lineage>
</organism>
<feature type="transmembrane region" description="Helical" evidence="1">
    <location>
        <begin position="124"/>
        <end position="140"/>
    </location>
</feature>
<dbReference type="InterPro" id="IPR039159">
    <property type="entry name" value="SAYSD1"/>
</dbReference>
<name>A0A0A1WL49_ZEUCU</name>
<sequence length="182" mass="21021">MAEELRNKLYEYRIKKQKQKIFQVLKSKFREFWMLGIGQTTLNGKDHIINVNDTNVDVTKIQKLDSNAEVTKYVEDTLALSSVDEDDIVSGESYSSVLLTYALRAVIILLWITLYVIAIKLQFGTVYFMLSALFGIYFNTRTTRKKKNEISAYSVFNKNCESIDGSLKAEHFEKEIRYGSLT</sequence>
<dbReference type="InterPro" id="IPR019387">
    <property type="entry name" value="SAYSvFN_dom"/>
</dbReference>
<keyword evidence="1" id="KW-0472">Membrane</keyword>
<dbReference type="Pfam" id="PF10260">
    <property type="entry name" value="SAYSvFN"/>
    <property type="match status" value="1"/>
</dbReference>
<keyword evidence="1" id="KW-0812">Transmembrane</keyword>
<dbReference type="PANTHER" id="PTHR13527:SF0">
    <property type="entry name" value="SAYSVFN DOMAIN-CONTAINING PROTEIN 1"/>
    <property type="match status" value="1"/>
</dbReference>
<dbReference type="EMBL" id="GBXI01014700">
    <property type="protein sequence ID" value="JAC99591.1"/>
    <property type="molecule type" value="Transcribed_RNA"/>
</dbReference>
<evidence type="ECO:0000256" key="1">
    <source>
        <dbReference type="SAM" id="Phobius"/>
    </source>
</evidence>
<evidence type="ECO:0000313" key="3">
    <source>
        <dbReference type="EMBL" id="JAC99591.1"/>
    </source>
</evidence>
<keyword evidence="1" id="KW-1133">Transmembrane helix</keyword>
<feature type="domain" description="SAYSvFN" evidence="2">
    <location>
        <begin position="108"/>
        <end position="176"/>
    </location>
</feature>
<reference evidence="3" key="1">
    <citation type="submission" date="2014-11" db="EMBL/GenBank/DDBJ databases">
        <authorList>
            <person name="Geib S."/>
        </authorList>
    </citation>
    <scope>NUCLEOTIDE SEQUENCE</scope>
</reference>
<gene>
    <name evidence="3" type="primary">SAYSD1</name>
    <name evidence="3" type="ORF">g.50945</name>
</gene>
<dbReference type="PANTHER" id="PTHR13527">
    <property type="entry name" value="SAYSVFN DOMAIN-CONTAINING PROTEIN 1"/>
    <property type="match status" value="1"/>
</dbReference>